<evidence type="ECO:0000256" key="5">
    <source>
        <dbReference type="SAM" id="Phobius"/>
    </source>
</evidence>
<dbReference type="GO" id="GO:0000978">
    <property type="term" value="F:RNA polymerase II cis-regulatory region sequence-specific DNA binding"/>
    <property type="evidence" value="ECO:0007669"/>
    <property type="project" value="TreeGrafter"/>
</dbReference>
<evidence type="ECO:0000256" key="1">
    <source>
        <dbReference type="ARBA" id="ARBA00023015"/>
    </source>
</evidence>
<feature type="transmembrane region" description="Helical" evidence="5">
    <location>
        <begin position="427"/>
        <end position="447"/>
    </location>
</feature>
<accession>A0AA39CFW3</accession>
<feature type="compositionally biased region" description="Acidic residues" evidence="4">
    <location>
        <begin position="1"/>
        <end position="10"/>
    </location>
</feature>
<organism evidence="6 7">
    <name type="scientific">Cladophialophora chaetospira</name>
    <dbReference type="NCBI Taxonomy" id="386627"/>
    <lineage>
        <taxon>Eukaryota</taxon>
        <taxon>Fungi</taxon>
        <taxon>Dikarya</taxon>
        <taxon>Ascomycota</taxon>
        <taxon>Pezizomycotina</taxon>
        <taxon>Eurotiomycetes</taxon>
        <taxon>Chaetothyriomycetidae</taxon>
        <taxon>Chaetothyriales</taxon>
        <taxon>Herpotrichiellaceae</taxon>
        <taxon>Cladophialophora</taxon>
    </lineage>
</organism>
<feature type="region of interest" description="Disordered" evidence="4">
    <location>
        <begin position="1"/>
        <end position="22"/>
    </location>
</feature>
<protein>
    <recommendedName>
        <fullName evidence="8">Transcription factor domain-containing protein</fullName>
    </recommendedName>
</protein>
<dbReference type="GO" id="GO:0005634">
    <property type="term" value="C:nucleus"/>
    <property type="evidence" value="ECO:0007669"/>
    <property type="project" value="TreeGrafter"/>
</dbReference>
<feature type="compositionally biased region" description="Basic and acidic residues" evidence="4">
    <location>
        <begin position="529"/>
        <end position="541"/>
    </location>
</feature>
<feature type="transmembrane region" description="Helical" evidence="5">
    <location>
        <begin position="192"/>
        <end position="209"/>
    </location>
</feature>
<evidence type="ECO:0008006" key="8">
    <source>
        <dbReference type="Google" id="ProtNLM"/>
    </source>
</evidence>
<evidence type="ECO:0000313" key="7">
    <source>
        <dbReference type="Proteomes" id="UP001172673"/>
    </source>
</evidence>
<keyword evidence="5" id="KW-0472">Membrane</keyword>
<keyword evidence="2" id="KW-0804">Transcription</keyword>
<dbReference type="PANTHER" id="PTHR47424:SF9">
    <property type="entry name" value="TAH-2"/>
    <property type="match status" value="1"/>
</dbReference>
<keyword evidence="3" id="KW-0539">Nucleus</keyword>
<proteinExistence type="predicted"/>
<dbReference type="PANTHER" id="PTHR47424">
    <property type="entry name" value="REGULATORY PROTEIN GAL4"/>
    <property type="match status" value="1"/>
</dbReference>
<evidence type="ECO:0000313" key="6">
    <source>
        <dbReference type="EMBL" id="KAJ9607119.1"/>
    </source>
</evidence>
<feature type="compositionally biased region" description="Polar residues" evidence="4">
    <location>
        <begin position="542"/>
        <end position="560"/>
    </location>
</feature>
<keyword evidence="5" id="KW-0812">Transmembrane</keyword>
<comment type="caution">
    <text evidence="6">The sequence shown here is derived from an EMBL/GenBank/DDBJ whole genome shotgun (WGS) entry which is preliminary data.</text>
</comment>
<dbReference type="EMBL" id="JAPDRK010000012">
    <property type="protein sequence ID" value="KAJ9607119.1"/>
    <property type="molecule type" value="Genomic_DNA"/>
</dbReference>
<dbReference type="GO" id="GO:0000435">
    <property type="term" value="P:positive regulation of transcription from RNA polymerase II promoter by galactose"/>
    <property type="evidence" value="ECO:0007669"/>
    <property type="project" value="TreeGrafter"/>
</dbReference>
<name>A0AA39CFW3_9EURO</name>
<evidence type="ECO:0000256" key="4">
    <source>
        <dbReference type="SAM" id="MobiDB-lite"/>
    </source>
</evidence>
<feature type="region of interest" description="Disordered" evidence="4">
    <location>
        <begin position="523"/>
        <end position="580"/>
    </location>
</feature>
<keyword evidence="1" id="KW-0805">Transcription regulation</keyword>
<gene>
    <name evidence="6" type="ORF">H2200_008191</name>
</gene>
<keyword evidence="5" id="KW-1133">Transmembrane helix</keyword>
<dbReference type="InterPro" id="IPR051127">
    <property type="entry name" value="Fungal_SecMet_Regulators"/>
</dbReference>
<reference evidence="6" key="1">
    <citation type="submission" date="2022-10" db="EMBL/GenBank/DDBJ databases">
        <title>Culturing micro-colonial fungi from biological soil crusts in the Mojave desert and describing Neophaeococcomyces mojavensis, and introducing the new genera and species Taxawa tesnikishii.</title>
        <authorList>
            <person name="Kurbessoian T."/>
            <person name="Stajich J.E."/>
        </authorList>
    </citation>
    <scope>NUCLEOTIDE SEQUENCE</scope>
    <source>
        <strain evidence="6">TK_41</strain>
    </source>
</reference>
<evidence type="ECO:0000256" key="2">
    <source>
        <dbReference type="ARBA" id="ARBA00023163"/>
    </source>
</evidence>
<dbReference type="AlphaFoldDB" id="A0AA39CFW3"/>
<dbReference type="CDD" id="cd12148">
    <property type="entry name" value="fungal_TF_MHR"/>
    <property type="match status" value="1"/>
</dbReference>
<keyword evidence="7" id="KW-1185">Reference proteome</keyword>
<sequence>MANTDTEDITLEPTPDSQHDVNATCAAPTYPLSRLIRHPNQKLIFMGDHANSSFLHSVRRVVQKAVGSCSFIDDPTRNRLVDGIEAAPLDWLRQGNDPIVHKPDPELATVLLHQYLWTTNGVLDLLNDDEIKSQFPNWLETVVDVNDSTSAKYYLVLALGAQSSAECSDQTAELYFKCGRFMTMLHFMDKPSLLGVQCFLLVTMFLVVASRRNAAAMNLGLAAHASYAIGIHQQDASKLFKVDEYQERENAWKSIRALDVLLSGSLGRPLATSETRNVAEDGSSAVVHLCWISERILTKVYSRRSLAMETVEEISKHHRKWVSLLPESLPRDRILPALELGEEQKPNLGLSHLRCEYYVSIILLTRPFLLDLAVKSAKENATSESSSPQPSTISLERALVYSSVDSAIRIIETVRPLLKDGNLPKRLPIIVNAAFMAGLVIGLAFFARLRRHFPLYEGLGDALRMLSAFSEHDIVARRGLLLLRNLEAACRLFVANQDCEKYKCRQHLVTSLFGDLRSLDSNDEGSSVYHHDRDSSPDATRRQNWANVTGDSQGPSTKGVQVSDIDGLRPPTESDLLPNDSIFAVPLGTAQDGGRQREEHGWQPQVDDDAFLLDANVHWNETGAPFGPAFANLSTLVNNYWGSDNIFSLD</sequence>
<dbReference type="GO" id="GO:0000981">
    <property type="term" value="F:DNA-binding transcription factor activity, RNA polymerase II-specific"/>
    <property type="evidence" value="ECO:0007669"/>
    <property type="project" value="TreeGrafter"/>
</dbReference>
<evidence type="ECO:0000256" key="3">
    <source>
        <dbReference type="ARBA" id="ARBA00023242"/>
    </source>
</evidence>
<dbReference type="Proteomes" id="UP001172673">
    <property type="component" value="Unassembled WGS sequence"/>
</dbReference>